<evidence type="ECO:0000313" key="3">
    <source>
        <dbReference type="Proteomes" id="UP000287144"/>
    </source>
</evidence>
<evidence type="ECO:0000313" key="2">
    <source>
        <dbReference type="EMBL" id="RSL76482.1"/>
    </source>
</evidence>
<dbReference type="AlphaFoldDB" id="A0A428RG02"/>
<comment type="caution">
    <text evidence="2">The sequence shown here is derived from an EMBL/GenBank/DDBJ whole genome shotgun (WGS) entry which is preliminary data.</text>
</comment>
<dbReference type="Proteomes" id="UP000287144">
    <property type="component" value="Unassembled WGS sequence"/>
</dbReference>
<keyword evidence="1" id="KW-0812">Transmembrane</keyword>
<feature type="transmembrane region" description="Helical" evidence="1">
    <location>
        <begin position="52"/>
        <end position="74"/>
    </location>
</feature>
<keyword evidence="1" id="KW-0472">Membrane</keyword>
<feature type="non-terminal residue" evidence="2">
    <location>
        <position position="75"/>
    </location>
</feature>
<feature type="transmembrane region" description="Helical" evidence="1">
    <location>
        <begin position="6"/>
        <end position="31"/>
    </location>
</feature>
<dbReference type="EMBL" id="NKCK01000917">
    <property type="protein sequence ID" value="RSL76482.1"/>
    <property type="molecule type" value="Genomic_DNA"/>
</dbReference>
<protein>
    <submittedName>
        <fullName evidence="2">Uncharacterized protein</fullName>
    </submittedName>
</protein>
<reference evidence="2 3" key="1">
    <citation type="submission" date="2017-06" db="EMBL/GenBank/DDBJ databases">
        <title>Comparative genomic analysis of Ambrosia Fusariam Clade fungi.</title>
        <authorList>
            <person name="Stajich J.E."/>
            <person name="Carrillo J."/>
            <person name="Kijimoto T."/>
            <person name="Eskalen A."/>
            <person name="O'Donnell K."/>
            <person name="Kasson M."/>
        </authorList>
    </citation>
    <scope>NUCLEOTIDE SEQUENCE [LARGE SCALE GENOMIC DNA]</scope>
    <source>
        <strain evidence="2 3">NRRL62579</strain>
    </source>
</reference>
<organism evidence="2 3">
    <name type="scientific">Fusarium oligoseptatum</name>
    <dbReference type="NCBI Taxonomy" id="2604345"/>
    <lineage>
        <taxon>Eukaryota</taxon>
        <taxon>Fungi</taxon>
        <taxon>Dikarya</taxon>
        <taxon>Ascomycota</taxon>
        <taxon>Pezizomycotina</taxon>
        <taxon>Sordariomycetes</taxon>
        <taxon>Hypocreomycetidae</taxon>
        <taxon>Hypocreales</taxon>
        <taxon>Nectriaceae</taxon>
        <taxon>Fusarium</taxon>
        <taxon>Fusarium solani species complex</taxon>
    </lineage>
</organism>
<keyword evidence="1" id="KW-1133">Transmembrane helix</keyword>
<sequence>MDASLELSIFAVATVIPLAVQTVSSIVLYGRNFKSVSESKAVHPKGIQRMKAAVRGQVWFGAISTPMASIFLVVS</sequence>
<gene>
    <name evidence="2" type="ORF">CEP52_017784</name>
</gene>
<proteinExistence type="predicted"/>
<accession>A0A428RG02</accession>
<evidence type="ECO:0000256" key="1">
    <source>
        <dbReference type="SAM" id="Phobius"/>
    </source>
</evidence>
<name>A0A428RG02_9HYPO</name>
<keyword evidence="3" id="KW-1185">Reference proteome</keyword>